<keyword evidence="3" id="KW-1185">Reference proteome</keyword>
<accession>E7AA14</accession>
<evidence type="ECO:0000313" key="2">
    <source>
        <dbReference type="EMBL" id="CBY83433.1"/>
    </source>
</evidence>
<reference evidence="2 3" key="1">
    <citation type="journal article" date="2011" name="Genome Biol. Evol.">
        <title>Comparative whole genome sequence analysis of the carcinogenic bacterial model pathogen Helicobacter felis.</title>
        <authorList>
            <person name="Arnold I.C."/>
            <person name="Zigova Z."/>
            <person name="Holden M."/>
            <person name="Lawley T.D."/>
            <person name="Rad R."/>
            <person name="Dougan G."/>
            <person name="Falkow S."/>
            <person name="Bentley S.D."/>
            <person name="Muller A."/>
        </authorList>
    </citation>
    <scope>NUCLEOTIDE SEQUENCE [LARGE SCALE GENOMIC DNA]</scope>
    <source>
        <strain evidence="3">ATCC 49179 / CCUG 28539 / NCTC 12436 / CS1</strain>
    </source>
</reference>
<dbReference type="Proteomes" id="UP000007934">
    <property type="component" value="Chromosome"/>
</dbReference>
<protein>
    <submittedName>
        <fullName evidence="2">Inner membrane protein</fullName>
    </submittedName>
</protein>
<keyword evidence="1" id="KW-1133">Transmembrane helix</keyword>
<organism evidence="2 3">
    <name type="scientific">Helicobacter felis (strain ATCC 49179 / CCUG 28539 / NCTC 12436 / CS1)</name>
    <dbReference type="NCBI Taxonomy" id="936155"/>
    <lineage>
        <taxon>Bacteria</taxon>
        <taxon>Pseudomonadati</taxon>
        <taxon>Campylobacterota</taxon>
        <taxon>Epsilonproteobacteria</taxon>
        <taxon>Campylobacterales</taxon>
        <taxon>Helicobacteraceae</taxon>
        <taxon>Helicobacter</taxon>
    </lineage>
</organism>
<gene>
    <name evidence="2" type="ordered locus">Hfelis_13490</name>
</gene>
<dbReference type="STRING" id="936155.HFELIS_13490"/>
<dbReference type="KEGG" id="hfe:HFELIS_13490"/>
<proteinExistence type="predicted"/>
<evidence type="ECO:0000256" key="1">
    <source>
        <dbReference type="SAM" id="Phobius"/>
    </source>
</evidence>
<evidence type="ECO:0000313" key="3">
    <source>
        <dbReference type="Proteomes" id="UP000007934"/>
    </source>
</evidence>
<dbReference type="EMBL" id="FQ670179">
    <property type="protein sequence ID" value="CBY83433.1"/>
    <property type="molecule type" value="Genomic_DNA"/>
</dbReference>
<name>E7AA14_HELFC</name>
<sequence length="353" mass="39091">MFWAFLCAEAENTQTKVIYIKALDAQEIGAKSVYVGQVLAVHYSVLLFSQAKFLGAELLHIPNSKQLKRLNFTPVWKAGQDGSLSATYLYKVMGTKAAIPALKVSAFVQDQGYLDTATTPSIPLNVIDLGDHPNYAGVVAQNFKIVGYKTKEYDASHNIVVFEVNAKGANLEDLKIAGGMKQGFESAHFSLDNAQGIYYCIVPKSWRELSFNYFSLESGQFQEVHFAVIPVEETVSTQSNLKPKNNFLLFSNFVLLFFILLALALFFLIPYKKSVLGVAAILVGVLLWNIFFTYRSGVLLANKEIKILPTANSTLLGTSKNALKVEIIGAHGGYYKIMTQDEKIGWVKKSDVE</sequence>
<dbReference type="eggNOG" id="ENOG5030HQY">
    <property type="taxonomic scope" value="Bacteria"/>
</dbReference>
<dbReference type="HOGENOM" id="CLU_046111_1_0_7"/>
<keyword evidence="1" id="KW-0472">Membrane</keyword>
<feature type="transmembrane region" description="Helical" evidence="1">
    <location>
        <begin position="247"/>
        <end position="269"/>
    </location>
</feature>
<dbReference type="AlphaFoldDB" id="E7AA14"/>
<keyword evidence="1" id="KW-0812">Transmembrane</keyword>
<feature type="transmembrane region" description="Helical" evidence="1">
    <location>
        <begin position="275"/>
        <end position="294"/>
    </location>
</feature>
<dbReference type="Gene3D" id="2.30.30.40">
    <property type="entry name" value="SH3 Domains"/>
    <property type="match status" value="1"/>
</dbReference>